<feature type="non-terminal residue" evidence="2">
    <location>
        <position position="1"/>
    </location>
</feature>
<evidence type="ECO:0000259" key="1">
    <source>
        <dbReference type="Pfam" id="PF00004"/>
    </source>
</evidence>
<dbReference type="SUPFAM" id="SSF52540">
    <property type="entry name" value="P-loop containing nucleoside triphosphate hydrolases"/>
    <property type="match status" value="1"/>
</dbReference>
<name>X1QN46_9ZZZZ</name>
<gene>
    <name evidence="2" type="ORF">S06H3_45087</name>
</gene>
<dbReference type="InterPro" id="IPR050304">
    <property type="entry name" value="MT-severing_AAA_ATPase"/>
</dbReference>
<dbReference type="GO" id="GO:0016887">
    <property type="term" value="F:ATP hydrolysis activity"/>
    <property type="evidence" value="ECO:0007669"/>
    <property type="project" value="InterPro"/>
</dbReference>
<dbReference type="Pfam" id="PF00004">
    <property type="entry name" value="AAA"/>
    <property type="match status" value="1"/>
</dbReference>
<feature type="domain" description="ATPase AAA-type core" evidence="1">
    <location>
        <begin position="12"/>
        <end position="89"/>
    </location>
</feature>
<reference evidence="2" key="1">
    <citation type="journal article" date="2014" name="Front. Microbiol.">
        <title>High frequency of phylogenetically diverse reductive dehalogenase-homologous genes in deep subseafloor sedimentary metagenomes.</title>
        <authorList>
            <person name="Kawai M."/>
            <person name="Futagami T."/>
            <person name="Toyoda A."/>
            <person name="Takaki Y."/>
            <person name="Nishi S."/>
            <person name="Hori S."/>
            <person name="Arai W."/>
            <person name="Tsubouchi T."/>
            <person name="Morono Y."/>
            <person name="Uchiyama I."/>
            <person name="Ito T."/>
            <person name="Fujiyama A."/>
            <person name="Inagaki F."/>
            <person name="Takami H."/>
        </authorList>
    </citation>
    <scope>NUCLEOTIDE SEQUENCE</scope>
    <source>
        <strain evidence="2">Expedition CK06-06</strain>
    </source>
</reference>
<dbReference type="Gene3D" id="1.10.8.60">
    <property type="match status" value="1"/>
</dbReference>
<evidence type="ECO:0000313" key="2">
    <source>
        <dbReference type="EMBL" id="GAI44684.1"/>
    </source>
</evidence>
<dbReference type="PANTHER" id="PTHR23074">
    <property type="entry name" value="AAA DOMAIN-CONTAINING"/>
    <property type="match status" value="1"/>
</dbReference>
<dbReference type="InterPro" id="IPR003959">
    <property type="entry name" value="ATPase_AAA_core"/>
</dbReference>
<accession>X1QN46</accession>
<dbReference type="EMBL" id="BARV01028111">
    <property type="protein sequence ID" value="GAI44684.1"/>
    <property type="molecule type" value="Genomic_DNA"/>
</dbReference>
<dbReference type="GO" id="GO:0005524">
    <property type="term" value="F:ATP binding"/>
    <property type="evidence" value="ECO:0007669"/>
    <property type="project" value="InterPro"/>
</dbReference>
<sequence length="217" mass="25449">CWIGVFSDKLFEEGKSTVLFLDEFDSIARERADPTEIGEMKRAVNELLRSIDLLMYENHPLVIIASTNHELTLDSAAWRRFLYHIHFPLPDLNERKLTLEYYFKNLRKSESNIILDLNFQFLAEQLEGYSPSDIERLVRSLYLEFLASKKIKEFLISNNKILSLVEHIGGTRDHLVVNVFNKKSEGNKKDQQQKPYSISELLKKEIEKTKQNKKLDE</sequence>
<dbReference type="InterPro" id="IPR027417">
    <property type="entry name" value="P-loop_NTPase"/>
</dbReference>
<protein>
    <recommendedName>
        <fullName evidence="1">ATPase AAA-type core domain-containing protein</fullName>
    </recommendedName>
</protein>
<organism evidence="2">
    <name type="scientific">marine sediment metagenome</name>
    <dbReference type="NCBI Taxonomy" id="412755"/>
    <lineage>
        <taxon>unclassified sequences</taxon>
        <taxon>metagenomes</taxon>
        <taxon>ecological metagenomes</taxon>
    </lineage>
</organism>
<proteinExistence type="predicted"/>
<dbReference type="AlphaFoldDB" id="X1QN46"/>
<comment type="caution">
    <text evidence="2">The sequence shown here is derived from an EMBL/GenBank/DDBJ whole genome shotgun (WGS) entry which is preliminary data.</text>
</comment>
<dbReference type="Gene3D" id="3.40.50.300">
    <property type="entry name" value="P-loop containing nucleotide triphosphate hydrolases"/>
    <property type="match status" value="1"/>
</dbReference>
<dbReference type="PANTHER" id="PTHR23074:SF83">
    <property type="entry name" value="VACUOLAR PROTEIN SORTING-ASSOCIATED PROTEIN 4A"/>
    <property type="match status" value="1"/>
</dbReference>